<dbReference type="InterPro" id="IPR011611">
    <property type="entry name" value="PfkB_dom"/>
</dbReference>
<organism evidence="4">
    <name type="scientific">Microvirga ossetica</name>
    <dbReference type="NCBI Taxonomy" id="1882682"/>
    <lineage>
        <taxon>Bacteria</taxon>
        <taxon>Pseudomonadati</taxon>
        <taxon>Pseudomonadota</taxon>
        <taxon>Alphaproteobacteria</taxon>
        <taxon>Hyphomicrobiales</taxon>
        <taxon>Methylobacteriaceae</taxon>
        <taxon>Microvirga</taxon>
    </lineage>
</organism>
<feature type="domain" description="Carbohydrate kinase PfkB" evidence="3">
    <location>
        <begin position="14"/>
        <end position="294"/>
    </location>
</feature>
<dbReference type="Pfam" id="PF00294">
    <property type="entry name" value="PfkB"/>
    <property type="match status" value="1"/>
</dbReference>
<sequence length="313" mass="33901">MVNDKPIICLGCAFWDTIFKIDRIPQHGTKILPDKAVQAASGMATAAAVAIARLGGNVELWARIGDDPTGDSFLQDLSRESVRTDRIRRIRGARTAFSTILVDDTGERLVVPYTDPSLDSDPGWLPLHDIAQAGAVLVDMRWPEGARAVLQAARYHGIPTILDADIAPPEMLREMIALADHVLFSEPALLSLTGDVSTRQALREIAISLQAKVVGVTLGPAGALVWRRGASGGIVDEFPSISIAAIDTLNAGDVWHGVYAYGLVNDWDLGQTVRMANIAAAMKCEHFGGRLGSPRLADLLERFHRHHPEPDDR</sequence>
<dbReference type="GO" id="GO:0006796">
    <property type="term" value="P:phosphate-containing compound metabolic process"/>
    <property type="evidence" value="ECO:0007669"/>
    <property type="project" value="UniProtKB-ARBA"/>
</dbReference>
<reference evidence="4" key="1">
    <citation type="submission" date="2016-07" db="EMBL/GenBank/DDBJ databases">
        <title>Microvirga ossetica sp. nov. a new species of rhizobia isolated from root nodules of the legume species Vicia alpestris Steven originated from North Ossetia region in the Caucasus.</title>
        <authorList>
            <person name="Safronova V.I."/>
            <person name="Kuznetsova I.G."/>
            <person name="Sazanova A.L."/>
            <person name="Belimov A."/>
            <person name="Andronov E."/>
            <person name="Osledkin Y.S."/>
            <person name="Onishchuk O.P."/>
            <person name="Kurchak O.N."/>
            <person name="Shaposhnikov A.I."/>
            <person name="Willems A."/>
            <person name="Tikhonovich I.A."/>
        </authorList>
    </citation>
    <scope>NUCLEOTIDE SEQUENCE [LARGE SCALE GENOMIC DNA]</scope>
    <source>
        <strain evidence="4">V5/3M</strain>
    </source>
</reference>
<dbReference type="GO" id="GO:0005829">
    <property type="term" value="C:cytosol"/>
    <property type="evidence" value="ECO:0007669"/>
    <property type="project" value="TreeGrafter"/>
</dbReference>
<dbReference type="EMBL" id="CP016616">
    <property type="protein sequence ID" value="ANY81066.1"/>
    <property type="molecule type" value="Genomic_DNA"/>
</dbReference>
<protein>
    <submittedName>
        <fullName evidence="4">Sugar kinase</fullName>
    </submittedName>
</protein>
<name>A0A1B2EM71_9HYPH</name>
<accession>A0A1B2EM71</accession>
<evidence type="ECO:0000313" key="4">
    <source>
        <dbReference type="EMBL" id="ANY81066.1"/>
    </source>
</evidence>
<keyword evidence="1" id="KW-0808">Transferase</keyword>
<dbReference type="PANTHER" id="PTHR10584:SF157">
    <property type="entry name" value="SULFOFRUCTOSE KINASE"/>
    <property type="match status" value="1"/>
</dbReference>
<keyword evidence="2 4" id="KW-0418">Kinase</keyword>
<dbReference type="GO" id="GO:0016301">
    <property type="term" value="F:kinase activity"/>
    <property type="evidence" value="ECO:0007669"/>
    <property type="project" value="UniProtKB-KW"/>
</dbReference>
<dbReference type="PRINTS" id="PR00990">
    <property type="entry name" value="RIBOKINASE"/>
</dbReference>
<dbReference type="AlphaFoldDB" id="A0A1B2EM71"/>
<evidence type="ECO:0000256" key="2">
    <source>
        <dbReference type="ARBA" id="ARBA00022777"/>
    </source>
</evidence>
<dbReference type="SUPFAM" id="SSF53613">
    <property type="entry name" value="Ribokinase-like"/>
    <property type="match status" value="1"/>
</dbReference>
<evidence type="ECO:0000256" key="1">
    <source>
        <dbReference type="ARBA" id="ARBA00022679"/>
    </source>
</evidence>
<proteinExistence type="predicted"/>
<evidence type="ECO:0000259" key="3">
    <source>
        <dbReference type="Pfam" id="PF00294"/>
    </source>
</evidence>
<dbReference type="Gene3D" id="3.40.1190.20">
    <property type="match status" value="1"/>
</dbReference>
<dbReference type="InterPro" id="IPR029056">
    <property type="entry name" value="Ribokinase-like"/>
</dbReference>
<dbReference type="KEGG" id="moc:BB934_24920"/>
<gene>
    <name evidence="4" type="ORF">BB934_24920</name>
</gene>
<dbReference type="InterPro" id="IPR002139">
    <property type="entry name" value="Ribo/fructo_kinase"/>
</dbReference>
<dbReference type="PANTHER" id="PTHR10584">
    <property type="entry name" value="SUGAR KINASE"/>
    <property type="match status" value="1"/>
</dbReference>
<dbReference type="RefSeq" id="WP_237050095.1">
    <property type="nucleotide sequence ID" value="NZ_CP016616.1"/>
</dbReference>